<dbReference type="Gene3D" id="3.40.50.720">
    <property type="entry name" value="NAD(P)-binding Rossmann-like Domain"/>
    <property type="match status" value="1"/>
</dbReference>
<comment type="similarity">
    <text evidence="1">Belongs to the aspartate-semialdehyde dehydrogenase family.</text>
</comment>
<dbReference type="KEGG" id="ccai:NAS2_0558"/>
<evidence type="ECO:0000313" key="6">
    <source>
        <dbReference type="EMBL" id="BBE41947.1"/>
    </source>
</evidence>
<dbReference type="SUPFAM" id="SSF55347">
    <property type="entry name" value="Glyceraldehyde-3-phosphate dehydrogenase-like, C-terminal domain"/>
    <property type="match status" value="1"/>
</dbReference>
<dbReference type="InterPro" id="IPR012280">
    <property type="entry name" value="Semialdhyde_DH_dimer_dom"/>
</dbReference>
<feature type="active site" description="Acyl-thioester intermediate" evidence="4">
    <location>
        <position position="149"/>
    </location>
</feature>
<feature type="domain" description="Semialdehyde dehydrogenase NAD-binding" evidence="5">
    <location>
        <begin position="7"/>
        <end position="130"/>
    </location>
</feature>
<dbReference type="Pfam" id="PF02774">
    <property type="entry name" value="Semialdhyde_dhC"/>
    <property type="match status" value="1"/>
</dbReference>
<dbReference type="GO" id="GO:0050661">
    <property type="term" value="F:NADP binding"/>
    <property type="evidence" value="ECO:0007669"/>
    <property type="project" value="InterPro"/>
</dbReference>
<evidence type="ECO:0000256" key="1">
    <source>
        <dbReference type="ARBA" id="ARBA00010584"/>
    </source>
</evidence>
<keyword evidence="3 6" id="KW-0560">Oxidoreductase</keyword>
<dbReference type="GeneID" id="55584376"/>
<dbReference type="GO" id="GO:0004073">
    <property type="term" value="F:aspartate-semialdehyde dehydrogenase activity"/>
    <property type="evidence" value="ECO:0007669"/>
    <property type="project" value="UniProtKB-EC"/>
</dbReference>
<dbReference type="InterPro" id="IPR005676">
    <property type="entry name" value="Asp_semi-ald_DH_pep-lack"/>
</dbReference>
<dbReference type="PANTHER" id="PTHR46718">
    <property type="entry name" value="ASPARTATE-SEMIALDEHYDE DEHYDROGENASE"/>
    <property type="match status" value="1"/>
</dbReference>
<dbReference type="SMART" id="SM00859">
    <property type="entry name" value="Semialdhyde_dh"/>
    <property type="match status" value="1"/>
</dbReference>
<dbReference type="PIRSF" id="PIRSF000148">
    <property type="entry name" value="ASA_dh"/>
    <property type="match status" value="1"/>
</dbReference>
<dbReference type="RefSeq" id="WP_232085587.1">
    <property type="nucleotide sequence ID" value="NZ_AP018732.1"/>
</dbReference>
<sequence>MGKSKLRAAILGVTGMVGQQYVRMLENHPWFEVTTLVGSRSAGKLYGEAVEWIDSYEPPARIMNMPVKVAEPESEDVDLVFSSLPTEAAYQLDTKYAARFPTVSDASSYRMEPDVPLLIPEVNPDHLGLLEVQRRKRGWKGSLVTSPNCTATGLVIALKPLHDAYRIRKAVVSTMQALSGAGYPGVPSLRIIDNVIPYIKGEEEKVAAETKKMLGAKSSDAISPDPMGVSVMVHRVATIDGHLESAYIETERPVDVEEAKEVLRDFRGKPQEMKLPTAPERPIIVMEQDDRPQPRLDRMAGSVPGMSTVVGRVRRGLDDHSLRLTLLSHNTIRGAAGNAILIAEMMHELGYLE</sequence>
<evidence type="ECO:0000313" key="7">
    <source>
        <dbReference type="Proteomes" id="UP000509448"/>
    </source>
</evidence>
<keyword evidence="7" id="KW-1185">Reference proteome</keyword>
<dbReference type="Gene3D" id="3.30.360.10">
    <property type="entry name" value="Dihydrodipicolinate Reductase, domain 2"/>
    <property type="match status" value="1"/>
</dbReference>
<dbReference type="NCBIfam" id="NF006416">
    <property type="entry name" value="PRK08664.1"/>
    <property type="match status" value="1"/>
</dbReference>
<dbReference type="PANTHER" id="PTHR46718:SF1">
    <property type="entry name" value="ASPARTATE-SEMIALDEHYDE DEHYDROGENASE"/>
    <property type="match status" value="1"/>
</dbReference>
<evidence type="ECO:0000256" key="3">
    <source>
        <dbReference type="ARBA" id="ARBA00023002"/>
    </source>
</evidence>
<dbReference type="CDD" id="cd02315">
    <property type="entry name" value="ScASADH_like_N"/>
    <property type="match status" value="1"/>
</dbReference>
<dbReference type="InterPro" id="IPR036291">
    <property type="entry name" value="NAD(P)-bd_dom_sf"/>
</dbReference>
<accession>A0A4P2VCU1</accession>
<evidence type="ECO:0000256" key="2">
    <source>
        <dbReference type="ARBA" id="ARBA00022857"/>
    </source>
</evidence>
<protein>
    <submittedName>
        <fullName evidence="6">Aspartate-semialdehyde dehydrogenase</fullName>
        <ecNumber evidence="6">1.2.1.11</ecNumber>
    </submittedName>
</protein>
<name>A0A4P2VCU1_9ARCH</name>
<dbReference type="GO" id="GO:0009086">
    <property type="term" value="P:methionine biosynthetic process"/>
    <property type="evidence" value="ECO:0007669"/>
    <property type="project" value="UniProtKB-ARBA"/>
</dbReference>
<proteinExistence type="inferred from homology"/>
<dbReference type="AlphaFoldDB" id="A0A4P2VCU1"/>
<dbReference type="GO" id="GO:0009088">
    <property type="term" value="P:threonine biosynthetic process"/>
    <property type="evidence" value="ECO:0007669"/>
    <property type="project" value="TreeGrafter"/>
</dbReference>
<dbReference type="SUPFAM" id="SSF51735">
    <property type="entry name" value="NAD(P)-binding Rossmann-fold domains"/>
    <property type="match status" value="1"/>
</dbReference>
<dbReference type="Pfam" id="PF01118">
    <property type="entry name" value="Semialdhyde_dh"/>
    <property type="match status" value="1"/>
</dbReference>
<dbReference type="GO" id="GO:0051287">
    <property type="term" value="F:NAD binding"/>
    <property type="evidence" value="ECO:0007669"/>
    <property type="project" value="InterPro"/>
</dbReference>
<dbReference type="InterPro" id="IPR000534">
    <property type="entry name" value="Semialdehyde_DH_NAD-bd"/>
</dbReference>
<organism evidence="6 7">
    <name type="scientific">Conexivisphaera calida</name>
    <dbReference type="NCBI Taxonomy" id="1874277"/>
    <lineage>
        <taxon>Archaea</taxon>
        <taxon>Nitrososphaerota</taxon>
        <taxon>Conexivisphaeria</taxon>
        <taxon>Conexivisphaerales</taxon>
        <taxon>Conexivisphaeraceae</taxon>
        <taxon>Conexivisphaera</taxon>
    </lineage>
</organism>
<reference evidence="6 7" key="1">
    <citation type="journal article" date="2019" name="ISME J.">
        <title>Isolation and characterization of a thermophilic sulfur- and iron-reducing thaumarchaeote from a terrestrial acidic hot spring.</title>
        <authorList>
            <person name="Kato S."/>
            <person name="Itoh T."/>
            <person name="Yuki M."/>
            <person name="Nagamori M."/>
            <person name="Ohnishi M."/>
            <person name="Uematsu K."/>
            <person name="Suzuki K."/>
            <person name="Takashina T."/>
            <person name="Ohkuma M."/>
        </authorList>
    </citation>
    <scope>NUCLEOTIDE SEQUENCE [LARGE SCALE GENOMIC DNA]</scope>
    <source>
        <strain evidence="6 7">NAS-02</strain>
    </source>
</reference>
<evidence type="ECO:0000256" key="4">
    <source>
        <dbReference type="PIRSR" id="PIRSR000148-1"/>
    </source>
</evidence>
<dbReference type="EC" id="1.2.1.11" evidence="6"/>
<dbReference type="Proteomes" id="UP000509448">
    <property type="component" value="Chromosome"/>
</dbReference>
<dbReference type="NCBIfam" id="TIGR00978">
    <property type="entry name" value="asd_EA"/>
    <property type="match status" value="1"/>
</dbReference>
<keyword evidence="2" id="KW-0521">NADP</keyword>
<gene>
    <name evidence="6" type="ORF">NAS2_0558</name>
</gene>
<feature type="active site" description="Proton acceptor" evidence="4">
    <location>
        <position position="242"/>
    </location>
</feature>
<dbReference type="EMBL" id="AP018732">
    <property type="protein sequence ID" value="BBE41947.1"/>
    <property type="molecule type" value="Genomic_DNA"/>
</dbReference>
<dbReference type="GO" id="GO:0046983">
    <property type="term" value="F:protein dimerization activity"/>
    <property type="evidence" value="ECO:0007669"/>
    <property type="project" value="InterPro"/>
</dbReference>
<dbReference type="InterPro" id="IPR051823">
    <property type="entry name" value="ASADH-related"/>
</dbReference>
<evidence type="ECO:0000259" key="5">
    <source>
        <dbReference type="SMART" id="SM00859"/>
    </source>
</evidence>
<dbReference type="CDD" id="cd18130">
    <property type="entry name" value="ASADH_C_arch_fung_like"/>
    <property type="match status" value="1"/>
</dbReference>